<name>A0A7R9QWS1_9ACAR</name>
<organism evidence="2">
    <name type="scientific">Oppiella nova</name>
    <dbReference type="NCBI Taxonomy" id="334625"/>
    <lineage>
        <taxon>Eukaryota</taxon>
        <taxon>Metazoa</taxon>
        <taxon>Ecdysozoa</taxon>
        <taxon>Arthropoda</taxon>
        <taxon>Chelicerata</taxon>
        <taxon>Arachnida</taxon>
        <taxon>Acari</taxon>
        <taxon>Acariformes</taxon>
        <taxon>Sarcoptiformes</taxon>
        <taxon>Oribatida</taxon>
        <taxon>Brachypylina</taxon>
        <taxon>Oppioidea</taxon>
        <taxon>Oppiidae</taxon>
        <taxon>Oppiella</taxon>
    </lineage>
</organism>
<dbReference type="OrthoDB" id="296522at2759"/>
<evidence type="ECO:0000256" key="1">
    <source>
        <dbReference type="SAM" id="MobiDB-lite"/>
    </source>
</evidence>
<reference evidence="2" key="1">
    <citation type="submission" date="2020-11" db="EMBL/GenBank/DDBJ databases">
        <authorList>
            <person name="Tran Van P."/>
        </authorList>
    </citation>
    <scope>NUCLEOTIDE SEQUENCE</scope>
</reference>
<feature type="region of interest" description="Disordered" evidence="1">
    <location>
        <begin position="212"/>
        <end position="237"/>
    </location>
</feature>
<keyword evidence="3" id="KW-1185">Reference proteome</keyword>
<evidence type="ECO:0000313" key="3">
    <source>
        <dbReference type="Proteomes" id="UP000728032"/>
    </source>
</evidence>
<dbReference type="AlphaFoldDB" id="A0A7R9QWS1"/>
<evidence type="ECO:0000313" key="2">
    <source>
        <dbReference type="EMBL" id="CAD7660103.1"/>
    </source>
</evidence>
<protein>
    <submittedName>
        <fullName evidence="2">Uncharacterized protein</fullName>
    </submittedName>
</protein>
<accession>A0A7R9QWS1</accession>
<proteinExistence type="predicted"/>
<dbReference type="EMBL" id="CAJPVJ010019273">
    <property type="protein sequence ID" value="CAG2177241.1"/>
    <property type="molecule type" value="Genomic_DNA"/>
</dbReference>
<gene>
    <name evidence="2" type="ORF">ONB1V03_LOCUS16673</name>
</gene>
<feature type="region of interest" description="Disordered" evidence="1">
    <location>
        <begin position="397"/>
        <end position="436"/>
    </location>
</feature>
<sequence>MFESTEENIECYDKSEPQVYHQNLKLQSKLSLRELTPSIEMKTFEVGSLDSSDTYLSCCTHPFTSLADLTEDTNEDNSRAELLHNVYINPMEVMAHQSNNELNFQHFLVGVPLNHNKSDDMLTKKLNVILSDQLCNDSSSTTSTSSPLIKKPKFLQGLRTRFDESNAIAKDFHEMAKQKIKSPFLPYRGRTGSGSKASLLISDLNSDNLKHKKSILKKNDSNSQSREEMERLLPETPKHAMNRVSTTPQTLSLNPTTSLSLPSRPATGFLTPQTSSPSALSLSVNESTNKTVRPSLKQIGSSKAGKQITPPPVSISTPTPPALLPMPPIVPPIPIFQTTSTTRLIGAVAPIQLSAKGSLKKADTPLVRCSNPICYYNRVCRATPLCAGCGHRIETFKDSNDSKPHSVPLTPTTPDSKHDQNMSRQPSNESAPPAYS</sequence>
<dbReference type="Proteomes" id="UP000728032">
    <property type="component" value="Unassembled WGS sequence"/>
</dbReference>
<feature type="region of interest" description="Disordered" evidence="1">
    <location>
        <begin position="271"/>
        <end position="291"/>
    </location>
</feature>
<dbReference type="EMBL" id="OC934098">
    <property type="protein sequence ID" value="CAD7660103.1"/>
    <property type="molecule type" value="Genomic_DNA"/>
</dbReference>
<feature type="compositionally biased region" description="Basic and acidic residues" evidence="1">
    <location>
        <begin position="217"/>
        <end position="237"/>
    </location>
</feature>